<keyword evidence="4" id="KW-1185">Reference proteome</keyword>
<sequence length="190" mass="21253">MSSSLNEPILTKDINRRLSRSNLKLTSRQIGPASTPNIGSALSRATSPDPLESPTGRSTTAVEKSTLLVSDLSPNHKSYKKDELYRNPLQNRHHQRPRSDHDPLAPPLPSMMTIGIGLLICSGVLWFFAICILLPSSNERSPSTTLLSLNWIIETLRADHHYKYLFPLQFTLGLVFVIVNWGGLKIFRHS</sequence>
<dbReference type="OrthoDB" id="2157498at2759"/>
<keyword evidence="2" id="KW-0812">Transmembrane</keyword>
<feature type="region of interest" description="Disordered" evidence="1">
    <location>
        <begin position="23"/>
        <end position="105"/>
    </location>
</feature>
<dbReference type="EMBL" id="MU167513">
    <property type="protein sequence ID" value="KAG0139849.1"/>
    <property type="molecule type" value="Genomic_DNA"/>
</dbReference>
<evidence type="ECO:0000313" key="4">
    <source>
        <dbReference type="Proteomes" id="UP000886653"/>
    </source>
</evidence>
<feature type="compositionally biased region" description="Polar residues" evidence="1">
    <location>
        <begin position="23"/>
        <end position="46"/>
    </location>
</feature>
<evidence type="ECO:0000256" key="2">
    <source>
        <dbReference type="SAM" id="Phobius"/>
    </source>
</evidence>
<comment type="caution">
    <text evidence="3">The sequence shown here is derived from an EMBL/GenBank/DDBJ whole genome shotgun (WGS) entry which is preliminary data.</text>
</comment>
<name>A0A9P6N8X9_9BASI</name>
<organism evidence="3 4">
    <name type="scientific">Cronartium quercuum f. sp. fusiforme G11</name>
    <dbReference type="NCBI Taxonomy" id="708437"/>
    <lineage>
        <taxon>Eukaryota</taxon>
        <taxon>Fungi</taxon>
        <taxon>Dikarya</taxon>
        <taxon>Basidiomycota</taxon>
        <taxon>Pucciniomycotina</taxon>
        <taxon>Pucciniomycetes</taxon>
        <taxon>Pucciniales</taxon>
        <taxon>Coleosporiaceae</taxon>
        <taxon>Cronartium</taxon>
    </lineage>
</organism>
<feature type="transmembrane region" description="Helical" evidence="2">
    <location>
        <begin position="114"/>
        <end position="135"/>
    </location>
</feature>
<evidence type="ECO:0000313" key="3">
    <source>
        <dbReference type="EMBL" id="KAG0139849.1"/>
    </source>
</evidence>
<gene>
    <name evidence="3" type="ORF">CROQUDRAFT_100962</name>
</gene>
<accession>A0A9P6N8X9</accession>
<evidence type="ECO:0000256" key="1">
    <source>
        <dbReference type="SAM" id="MobiDB-lite"/>
    </source>
</evidence>
<keyword evidence="2" id="KW-0472">Membrane</keyword>
<dbReference type="Proteomes" id="UP000886653">
    <property type="component" value="Unassembled WGS sequence"/>
</dbReference>
<reference evidence="3" key="1">
    <citation type="submission" date="2013-11" db="EMBL/GenBank/DDBJ databases">
        <title>Genome sequence of the fusiform rust pathogen reveals effectors for host alternation and coevolution with pine.</title>
        <authorList>
            <consortium name="DOE Joint Genome Institute"/>
            <person name="Smith K."/>
            <person name="Pendleton A."/>
            <person name="Kubisiak T."/>
            <person name="Anderson C."/>
            <person name="Salamov A."/>
            <person name="Aerts A."/>
            <person name="Riley R."/>
            <person name="Clum A."/>
            <person name="Lindquist E."/>
            <person name="Ence D."/>
            <person name="Campbell M."/>
            <person name="Kronenberg Z."/>
            <person name="Feau N."/>
            <person name="Dhillon B."/>
            <person name="Hamelin R."/>
            <person name="Burleigh J."/>
            <person name="Smith J."/>
            <person name="Yandell M."/>
            <person name="Nelson C."/>
            <person name="Grigoriev I."/>
            <person name="Davis J."/>
        </authorList>
    </citation>
    <scope>NUCLEOTIDE SEQUENCE</scope>
    <source>
        <strain evidence="3">G11</strain>
    </source>
</reference>
<dbReference type="Pfam" id="PF15159">
    <property type="entry name" value="PIG-Y"/>
    <property type="match status" value="1"/>
</dbReference>
<feature type="transmembrane region" description="Helical" evidence="2">
    <location>
        <begin position="164"/>
        <end position="184"/>
    </location>
</feature>
<dbReference type="InterPro" id="IPR029164">
    <property type="entry name" value="PIG-Y"/>
</dbReference>
<keyword evidence="2" id="KW-1133">Transmembrane helix</keyword>
<proteinExistence type="predicted"/>
<dbReference type="AlphaFoldDB" id="A0A9P6N8X9"/>
<protein>
    <submittedName>
        <fullName evidence="3">Uncharacterized protein</fullName>
    </submittedName>
</protein>